<dbReference type="Pfam" id="PF00854">
    <property type="entry name" value="PTR2"/>
    <property type="match status" value="1"/>
</dbReference>
<feature type="transmembrane region" description="Helical" evidence="7">
    <location>
        <begin position="12"/>
        <end position="35"/>
    </location>
</feature>
<keyword evidence="9" id="KW-1185">Reference proteome</keyword>
<dbReference type="SUPFAM" id="SSF103473">
    <property type="entry name" value="MFS general substrate transporter"/>
    <property type="match status" value="2"/>
</dbReference>
<evidence type="ECO:0000256" key="2">
    <source>
        <dbReference type="ARBA" id="ARBA00022448"/>
    </source>
</evidence>
<reference evidence="8" key="1">
    <citation type="journal article" date="2014" name="Int. J. Syst. Evol. Microbiol.">
        <title>Complete genome sequence of Corynebacterium casei LMG S-19264T (=DSM 44701T), isolated from a smear-ripened cheese.</title>
        <authorList>
            <consortium name="US DOE Joint Genome Institute (JGI-PGF)"/>
            <person name="Walter F."/>
            <person name="Albersmeier A."/>
            <person name="Kalinowski J."/>
            <person name="Ruckert C."/>
        </authorList>
    </citation>
    <scope>NUCLEOTIDE SEQUENCE</scope>
    <source>
        <strain evidence="8">CGMCC 1.15758</strain>
    </source>
</reference>
<dbReference type="InterPro" id="IPR050171">
    <property type="entry name" value="MFS_Transporters"/>
</dbReference>
<dbReference type="PANTHER" id="PTHR23517">
    <property type="entry name" value="RESISTANCE PROTEIN MDTM, PUTATIVE-RELATED-RELATED"/>
    <property type="match status" value="1"/>
</dbReference>
<keyword evidence="3" id="KW-1003">Cell membrane</keyword>
<reference evidence="8" key="2">
    <citation type="submission" date="2020-09" db="EMBL/GenBank/DDBJ databases">
        <authorList>
            <person name="Sun Q."/>
            <person name="Zhou Y."/>
        </authorList>
    </citation>
    <scope>NUCLEOTIDE SEQUENCE</scope>
    <source>
        <strain evidence="8">CGMCC 1.15758</strain>
    </source>
</reference>
<evidence type="ECO:0000256" key="5">
    <source>
        <dbReference type="ARBA" id="ARBA00022989"/>
    </source>
</evidence>
<dbReference type="PANTHER" id="PTHR23517:SF15">
    <property type="entry name" value="PROTON-DEPENDENT OLIGOPEPTIDE FAMILY TRANSPORT PROTEIN"/>
    <property type="match status" value="1"/>
</dbReference>
<evidence type="ECO:0000256" key="4">
    <source>
        <dbReference type="ARBA" id="ARBA00022692"/>
    </source>
</evidence>
<evidence type="ECO:0000256" key="6">
    <source>
        <dbReference type="ARBA" id="ARBA00023136"/>
    </source>
</evidence>
<feature type="transmembrane region" description="Helical" evidence="7">
    <location>
        <begin position="101"/>
        <end position="124"/>
    </location>
</feature>
<accession>A0A8J3E924</accession>
<feature type="transmembrane region" description="Helical" evidence="7">
    <location>
        <begin position="376"/>
        <end position="396"/>
    </location>
</feature>
<dbReference type="OrthoDB" id="9772725at2"/>
<sequence>MLSYKDMPKGVLNINLIQIFSTVGYAVLMGLLNFYLSREAGMSKIEANTLTASFFALNFLFHFLGGTVGGRYLSFRALFCASLVLQFVGLFLIAVHVHMIILIGMAVFITGSGLNVSCINMMLTQLFSQDDKRRRIAFSINYSCMNIGFVLSFFVAGILQGNNLYSAAFIFAAVCLFIAFIIHLVNWKHVNDKQTYYVTSFAFNTKRFYVAPLIVIACLLFAYYLMHHPDLGSALIYIAFIAALIYMIYFALKQQSSYRTKIYAYLILSSASMAFAFVQGLQSTALENFVEFNTSKSLFGIPMQPATVNLFESLGVIIFGFILAGMMKRRQQANNPYQPGSLVARGLSMYVVAFLMIPLGIFLADKAHLVNVLFPILLLLIVSAGEIHVNAVNYAMAGEMIEPKHQGLFTGYLFINIAFGINLAGPVSNFALSGAEHAQNITAAATNPMYAKIFLVMTAVAFVVAIIFSLMMKKLNSMLNANKIQPVLQSELE</sequence>
<dbReference type="GO" id="GO:0022857">
    <property type="term" value="F:transmembrane transporter activity"/>
    <property type="evidence" value="ECO:0007669"/>
    <property type="project" value="InterPro"/>
</dbReference>
<feature type="transmembrane region" description="Helical" evidence="7">
    <location>
        <begin position="136"/>
        <end position="159"/>
    </location>
</feature>
<keyword evidence="5 7" id="KW-1133">Transmembrane helix</keyword>
<dbReference type="Gene3D" id="1.20.1250.20">
    <property type="entry name" value="MFS general substrate transporter like domains"/>
    <property type="match status" value="1"/>
</dbReference>
<feature type="transmembrane region" description="Helical" evidence="7">
    <location>
        <begin position="208"/>
        <end position="226"/>
    </location>
</feature>
<protein>
    <submittedName>
        <fullName evidence="8">MFS transporter</fullName>
    </submittedName>
</protein>
<keyword evidence="4 7" id="KW-0812">Transmembrane</keyword>
<feature type="transmembrane region" description="Helical" evidence="7">
    <location>
        <begin position="306"/>
        <end position="326"/>
    </location>
</feature>
<feature type="transmembrane region" description="Helical" evidence="7">
    <location>
        <begin position="47"/>
        <end position="65"/>
    </location>
</feature>
<dbReference type="InterPro" id="IPR036259">
    <property type="entry name" value="MFS_trans_sf"/>
</dbReference>
<dbReference type="GO" id="GO:0005886">
    <property type="term" value="C:plasma membrane"/>
    <property type="evidence" value="ECO:0007669"/>
    <property type="project" value="UniProtKB-SubCell"/>
</dbReference>
<evidence type="ECO:0000256" key="3">
    <source>
        <dbReference type="ARBA" id="ARBA00022475"/>
    </source>
</evidence>
<feature type="transmembrane region" description="Helical" evidence="7">
    <location>
        <begin position="232"/>
        <end position="252"/>
    </location>
</feature>
<feature type="transmembrane region" description="Helical" evidence="7">
    <location>
        <begin position="165"/>
        <end position="187"/>
    </location>
</feature>
<organism evidence="8 9">
    <name type="scientific">Cysteiniphilum litorale</name>
    <dbReference type="NCBI Taxonomy" id="2056700"/>
    <lineage>
        <taxon>Bacteria</taxon>
        <taxon>Pseudomonadati</taxon>
        <taxon>Pseudomonadota</taxon>
        <taxon>Gammaproteobacteria</taxon>
        <taxon>Thiotrichales</taxon>
        <taxon>Fastidiosibacteraceae</taxon>
        <taxon>Cysteiniphilum</taxon>
    </lineage>
</organism>
<evidence type="ECO:0000256" key="1">
    <source>
        <dbReference type="ARBA" id="ARBA00004651"/>
    </source>
</evidence>
<name>A0A8J3E924_9GAMM</name>
<dbReference type="InterPro" id="IPR000109">
    <property type="entry name" value="POT_fam"/>
</dbReference>
<evidence type="ECO:0000313" key="9">
    <source>
        <dbReference type="Proteomes" id="UP000636949"/>
    </source>
</evidence>
<evidence type="ECO:0000313" key="8">
    <source>
        <dbReference type="EMBL" id="GGF98253.1"/>
    </source>
</evidence>
<dbReference type="EMBL" id="BMJS01000014">
    <property type="protein sequence ID" value="GGF98253.1"/>
    <property type="molecule type" value="Genomic_DNA"/>
</dbReference>
<gene>
    <name evidence="8" type="primary">ydgR</name>
    <name evidence="8" type="ORF">GCM10010995_14340</name>
</gene>
<comment type="caution">
    <text evidence="8">The sequence shown here is derived from an EMBL/GenBank/DDBJ whole genome shotgun (WGS) entry which is preliminary data.</text>
</comment>
<feature type="transmembrane region" description="Helical" evidence="7">
    <location>
        <begin position="347"/>
        <end position="364"/>
    </location>
</feature>
<evidence type="ECO:0000256" key="7">
    <source>
        <dbReference type="SAM" id="Phobius"/>
    </source>
</evidence>
<keyword evidence="6 7" id="KW-0472">Membrane</keyword>
<keyword evidence="2" id="KW-0813">Transport</keyword>
<feature type="transmembrane region" description="Helical" evidence="7">
    <location>
        <begin position="449"/>
        <end position="470"/>
    </location>
</feature>
<dbReference type="AlphaFoldDB" id="A0A8J3E924"/>
<proteinExistence type="predicted"/>
<dbReference type="RefSeq" id="WP_117002633.1">
    <property type="nucleotide sequence ID" value="NZ_BMJS01000014.1"/>
</dbReference>
<feature type="transmembrane region" description="Helical" evidence="7">
    <location>
        <begin position="408"/>
        <end position="429"/>
    </location>
</feature>
<comment type="subcellular location">
    <subcellularLocation>
        <location evidence="1">Cell membrane</location>
        <topology evidence="1">Multi-pass membrane protein</topology>
    </subcellularLocation>
</comment>
<feature type="transmembrane region" description="Helical" evidence="7">
    <location>
        <begin position="264"/>
        <end position="286"/>
    </location>
</feature>
<dbReference type="Proteomes" id="UP000636949">
    <property type="component" value="Unassembled WGS sequence"/>
</dbReference>
<feature type="transmembrane region" description="Helical" evidence="7">
    <location>
        <begin position="77"/>
        <end position="95"/>
    </location>
</feature>